<dbReference type="RefSeq" id="WP_277867660.1">
    <property type="nucleotide sequence ID" value="NZ_JAKKUT010000004.1"/>
</dbReference>
<feature type="transmembrane region" description="Helical" evidence="1">
    <location>
        <begin position="6"/>
        <end position="31"/>
    </location>
</feature>
<evidence type="ECO:0000313" key="2">
    <source>
        <dbReference type="EMBL" id="MDG2991731.1"/>
    </source>
</evidence>
<organism evidence="2 3">
    <name type="scientific">Candidatus Synechococcus calcipolaris G9</name>
    <dbReference type="NCBI Taxonomy" id="1497997"/>
    <lineage>
        <taxon>Bacteria</taxon>
        <taxon>Bacillati</taxon>
        <taxon>Cyanobacteriota</taxon>
        <taxon>Cyanophyceae</taxon>
        <taxon>Synechococcales</taxon>
        <taxon>Synechococcaceae</taxon>
        <taxon>Synechococcus</taxon>
    </lineage>
</organism>
<keyword evidence="1" id="KW-0812">Transmembrane</keyword>
<evidence type="ECO:0000313" key="3">
    <source>
        <dbReference type="Proteomes" id="UP001154265"/>
    </source>
</evidence>
<dbReference type="InterPro" id="IPR022573">
    <property type="entry name" value="DUF2887"/>
</dbReference>
<gene>
    <name evidence="2" type="ORF">L3556_12425</name>
</gene>
<accession>A0ABT6F1J0</accession>
<comment type="caution">
    <text evidence="2">The sequence shown here is derived from an EMBL/GenBank/DDBJ whole genome shotgun (WGS) entry which is preliminary data.</text>
</comment>
<sequence>MTTDSLFYQIFQTIPAIFFQLVGVAMIRLLITPEESALSEARTLIERVYHEEVVGVSTQNLLELVETLIVYKFSTLTREKIEAMFTLDELRSTRYF</sequence>
<proteinExistence type="predicted"/>
<name>A0ABT6F1J0_9SYNE</name>
<keyword evidence="3" id="KW-1185">Reference proteome</keyword>
<reference evidence="2" key="2">
    <citation type="submission" date="2022-01" db="EMBL/GenBank/DDBJ databases">
        <authorList>
            <person name="Zivanovic Y."/>
            <person name="Moreira D."/>
            <person name="Lopez-Garcia P."/>
        </authorList>
    </citation>
    <scope>NUCLEOTIDE SEQUENCE</scope>
    <source>
        <strain evidence="2">G9</strain>
    </source>
</reference>
<dbReference type="Proteomes" id="UP001154265">
    <property type="component" value="Unassembled WGS sequence"/>
</dbReference>
<dbReference type="Pfam" id="PF11103">
    <property type="entry name" value="DUF2887"/>
    <property type="match status" value="1"/>
</dbReference>
<evidence type="ECO:0000256" key="1">
    <source>
        <dbReference type="SAM" id="Phobius"/>
    </source>
</evidence>
<protein>
    <submittedName>
        <fullName evidence="2">Rpn family recombination-promoting nuclease/putative transposase</fullName>
    </submittedName>
</protein>
<keyword evidence="1" id="KW-1133">Transmembrane helix</keyword>
<dbReference type="EMBL" id="JAKKUT010000004">
    <property type="protein sequence ID" value="MDG2991731.1"/>
    <property type="molecule type" value="Genomic_DNA"/>
</dbReference>
<reference evidence="2" key="1">
    <citation type="journal article" date="2022" name="Genome Biol. Evol.">
        <title>A New Gene Family Diagnostic for Intracellular Biomineralization of Amorphous Ca Carbonates by Cyanobacteria.</title>
        <authorList>
            <person name="Benzerara K."/>
            <person name="Duprat E."/>
            <person name="Bitard-Feildel T."/>
            <person name="Caumes G."/>
            <person name="Cassier-Chauvat C."/>
            <person name="Chauvat F."/>
            <person name="Dezi M."/>
            <person name="Diop S.I."/>
            <person name="Gaschignard G."/>
            <person name="Gorgen S."/>
            <person name="Gugger M."/>
            <person name="Lopez-Garcia P."/>
            <person name="Millet M."/>
            <person name="Skouri-Panet F."/>
            <person name="Moreira D."/>
            <person name="Callebaut I."/>
        </authorList>
    </citation>
    <scope>NUCLEOTIDE SEQUENCE</scope>
    <source>
        <strain evidence="2">G9</strain>
    </source>
</reference>
<keyword evidence="1" id="KW-0472">Membrane</keyword>